<dbReference type="InterPro" id="IPR015853">
    <property type="entry name" value="ABC_transpr_FbpC"/>
</dbReference>
<evidence type="ECO:0000256" key="6">
    <source>
        <dbReference type="ARBA" id="ARBA00022840"/>
    </source>
</evidence>
<dbReference type="SUPFAM" id="SSF50331">
    <property type="entry name" value="MOP-like"/>
    <property type="match status" value="1"/>
</dbReference>
<dbReference type="CDD" id="cd03259">
    <property type="entry name" value="ABC_Carb_Solutes_like"/>
    <property type="match status" value="1"/>
</dbReference>
<evidence type="ECO:0000256" key="7">
    <source>
        <dbReference type="ARBA" id="ARBA00023004"/>
    </source>
</evidence>
<keyword evidence="7" id="KW-0408">Iron</keyword>
<dbReference type="GO" id="GO:0016887">
    <property type="term" value="F:ATP hydrolysis activity"/>
    <property type="evidence" value="ECO:0007669"/>
    <property type="project" value="InterPro"/>
</dbReference>
<dbReference type="GO" id="GO:0015408">
    <property type="term" value="F:ABC-type ferric iron transporter activity"/>
    <property type="evidence" value="ECO:0007669"/>
    <property type="project" value="InterPro"/>
</dbReference>
<name>A7HPG8_PARL1</name>
<dbReference type="Gene3D" id="3.40.50.300">
    <property type="entry name" value="P-loop containing nucleotide triphosphate hydrolases"/>
    <property type="match status" value="1"/>
</dbReference>
<evidence type="ECO:0000256" key="2">
    <source>
        <dbReference type="ARBA" id="ARBA00022448"/>
    </source>
</evidence>
<dbReference type="GO" id="GO:0005524">
    <property type="term" value="F:ATP binding"/>
    <property type="evidence" value="ECO:0007669"/>
    <property type="project" value="UniProtKB-KW"/>
</dbReference>
<keyword evidence="5" id="KW-0547">Nucleotide-binding</keyword>
<dbReference type="InterPro" id="IPR017871">
    <property type="entry name" value="ABC_transporter-like_CS"/>
</dbReference>
<dbReference type="AlphaFoldDB" id="A7HPG8"/>
<dbReference type="InterPro" id="IPR050093">
    <property type="entry name" value="ABC_SmlMolc_Importer"/>
</dbReference>
<evidence type="ECO:0000256" key="9">
    <source>
        <dbReference type="ARBA" id="ARBA00023136"/>
    </source>
</evidence>
<evidence type="ECO:0000256" key="5">
    <source>
        <dbReference type="ARBA" id="ARBA00022741"/>
    </source>
</evidence>
<dbReference type="Pfam" id="PF08402">
    <property type="entry name" value="TOBE_2"/>
    <property type="match status" value="1"/>
</dbReference>
<dbReference type="Proteomes" id="UP000006377">
    <property type="component" value="Chromosome"/>
</dbReference>
<keyword evidence="6" id="KW-0067">ATP-binding</keyword>
<evidence type="ECO:0000256" key="1">
    <source>
        <dbReference type="ARBA" id="ARBA00005417"/>
    </source>
</evidence>
<dbReference type="PANTHER" id="PTHR42781:SF4">
    <property type="entry name" value="SPERMIDINE_PUTRESCINE IMPORT ATP-BINDING PROTEIN POTA"/>
    <property type="match status" value="1"/>
</dbReference>
<dbReference type="eggNOG" id="COG3842">
    <property type="taxonomic scope" value="Bacteria"/>
</dbReference>
<accession>A7HPG8</accession>
<evidence type="ECO:0000313" key="12">
    <source>
        <dbReference type="Proteomes" id="UP000006377"/>
    </source>
</evidence>
<dbReference type="InterPro" id="IPR008995">
    <property type="entry name" value="Mo/tungstate-bd_C_term_dom"/>
</dbReference>
<keyword evidence="8" id="KW-0406">Ion transport</keyword>
<evidence type="ECO:0000256" key="8">
    <source>
        <dbReference type="ARBA" id="ARBA00023065"/>
    </source>
</evidence>
<dbReference type="PANTHER" id="PTHR42781">
    <property type="entry name" value="SPERMIDINE/PUTRESCINE IMPORT ATP-BINDING PROTEIN POTA"/>
    <property type="match status" value="1"/>
</dbReference>
<evidence type="ECO:0000259" key="10">
    <source>
        <dbReference type="PROSITE" id="PS50893"/>
    </source>
</evidence>
<keyword evidence="9" id="KW-0472">Membrane</keyword>
<keyword evidence="4" id="KW-0410">Iron transport</keyword>
<dbReference type="InterPro" id="IPR013611">
    <property type="entry name" value="Transp-assoc_OB_typ2"/>
</dbReference>
<reference evidence="11 12" key="1">
    <citation type="journal article" date="2011" name="Stand. Genomic Sci.">
        <title>Complete genome sequence of Parvibaculum lavamentivorans type strain (DS-1(T)).</title>
        <authorList>
            <person name="Schleheck D."/>
            <person name="Weiss M."/>
            <person name="Pitluck S."/>
            <person name="Bruce D."/>
            <person name="Land M.L."/>
            <person name="Han S."/>
            <person name="Saunders E."/>
            <person name="Tapia R."/>
            <person name="Detter C."/>
            <person name="Brettin T."/>
            <person name="Han J."/>
            <person name="Woyke T."/>
            <person name="Goodwin L."/>
            <person name="Pennacchio L."/>
            <person name="Nolan M."/>
            <person name="Cook A.M."/>
            <person name="Kjelleberg S."/>
            <person name="Thomas T."/>
        </authorList>
    </citation>
    <scope>NUCLEOTIDE SEQUENCE [LARGE SCALE GENOMIC DNA]</scope>
    <source>
        <strain evidence="12">DS-1 / DSM 13023 / NCIMB 13966</strain>
    </source>
</reference>
<evidence type="ECO:0000256" key="4">
    <source>
        <dbReference type="ARBA" id="ARBA00022496"/>
    </source>
</evidence>
<keyword evidence="12" id="KW-1185">Reference proteome</keyword>
<dbReference type="EMBL" id="CP000774">
    <property type="protein sequence ID" value="ABS61801.1"/>
    <property type="molecule type" value="Genomic_DNA"/>
</dbReference>
<proteinExistence type="inferred from homology"/>
<dbReference type="SMART" id="SM00382">
    <property type="entry name" value="AAA"/>
    <property type="match status" value="1"/>
</dbReference>
<feature type="domain" description="ABC transporter" evidence="10">
    <location>
        <begin position="3"/>
        <end position="235"/>
    </location>
</feature>
<evidence type="ECO:0000256" key="3">
    <source>
        <dbReference type="ARBA" id="ARBA00022475"/>
    </source>
</evidence>
<evidence type="ECO:0000313" key="11">
    <source>
        <dbReference type="EMBL" id="ABS61801.1"/>
    </source>
</evidence>
<dbReference type="FunFam" id="3.40.50.300:FF:000425">
    <property type="entry name" value="Probable ABC transporter, ATP-binding subunit"/>
    <property type="match status" value="1"/>
</dbReference>
<organism evidence="11 12">
    <name type="scientific">Parvibaculum lavamentivorans (strain DS-1 / DSM 13023 / NCIMB 13966)</name>
    <dbReference type="NCBI Taxonomy" id="402881"/>
    <lineage>
        <taxon>Bacteria</taxon>
        <taxon>Pseudomonadati</taxon>
        <taxon>Pseudomonadota</taxon>
        <taxon>Alphaproteobacteria</taxon>
        <taxon>Hyphomicrobiales</taxon>
        <taxon>Parvibaculaceae</taxon>
        <taxon>Parvibaculum</taxon>
    </lineage>
</organism>
<dbReference type="PROSITE" id="PS00211">
    <property type="entry name" value="ABC_TRANSPORTER_1"/>
    <property type="match status" value="1"/>
</dbReference>
<dbReference type="PROSITE" id="PS50893">
    <property type="entry name" value="ABC_TRANSPORTER_2"/>
    <property type="match status" value="1"/>
</dbReference>
<dbReference type="KEGG" id="pla:Plav_0178"/>
<dbReference type="Pfam" id="PF00005">
    <property type="entry name" value="ABC_tran"/>
    <property type="match status" value="1"/>
</dbReference>
<comment type="similarity">
    <text evidence="1">Belongs to the ABC transporter superfamily.</text>
</comment>
<dbReference type="RefSeq" id="WP_011995092.1">
    <property type="nucleotide sequence ID" value="NC_009719.1"/>
</dbReference>
<dbReference type="OrthoDB" id="9802264at2"/>
<dbReference type="HOGENOM" id="CLU_000604_1_1_5"/>
<dbReference type="InterPro" id="IPR027417">
    <property type="entry name" value="P-loop_NTPase"/>
</dbReference>
<dbReference type="InterPro" id="IPR003593">
    <property type="entry name" value="AAA+_ATPase"/>
</dbReference>
<dbReference type="InterPro" id="IPR003439">
    <property type="entry name" value="ABC_transporter-like_ATP-bd"/>
</dbReference>
<gene>
    <name evidence="11" type="ordered locus">Plav_0178</name>
</gene>
<dbReference type="SUPFAM" id="SSF52540">
    <property type="entry name" value="P-loop containing nucleoside triphosphate hydrolases"/>
    <property type="match status" value="1"/>
</dbReference>
<dbReference type="GO" id="GO:0015697">
    <property type="term" value="P:quaternary ammonium group transport"/>
    <property type="evidence" value="ECO:0007669"/>
    <property type="project" value="UniProtKB-ARBA"/>
</dbReference>
<keyword evidence="3" id="KW-1003">Cell membrane</keyword>
<protein>
    <submittedName>
        <fullName evidence="11">ABC transporter related</fullName>
    </submittedName>
</protein>
<keyword evidence="2" id="KW-0813">Transport</keyword>
<dbReference type="STRING" id="402881.Plav_0178"/>
<dbReference type="GO" id="GO:0043190">
    <property type="term" value="C:ATP-binding cassette (ABC) transporter complex"/>
    <property type="evidence" value="ECO:0007669"/>
    <property type="project" value="InterPro"/>
</dbReference>
<sequence>MALAFRNVGHSFGDHRVLSGVSLEARQGEILCLLGPSGSGKTTLLRLAAGLEALQEGSIDLGGALLAAPGRDVPPEKRSFGMVFQDHALFPHLTVAENVAFGLAGRPKEQARQVVAERLASVGLAGFEDRYPHTLSGGQQQRVALARALAPSPAAMLLDEPFASVDVTRRRALREEARRALKAAGVITLVVTHDPVEAMEIADRIAVMEKGRIAQCATPEELYARPASALVASLFGEAQRFPATVFKGEAVTAYGPVPAENFADGTAVEVIVRPEAVTLAAAESGQETFNIADIRFLGRDWLVLLTNAQSPMLEPLRARVSTLEGLETGAAIALRFDPCGTFIFAA</sequence>